<feature type="transmembrane region" description="Helical" evidence="5">
    <location>
        <begin position="93"/>
        <end position="114"/>
    </location>
</feature>
<evidence type="ECO:0000256" key="1">
    <source>
        <dbReference type="ARBA" id="ARBA00004141"/>
    </source>
</evidence>
<dbReference type="EMBL" id="KL648709">
    <property type="protein sequence ID" value="KEY65212.1"/>
    <property type="molecule type" value="Genomic_DNA"/>
</dbReference>
<evidence type="ECO:0000256" key="3">
    <source>
        <dbReference type="ARBA" id="ARBA00022989"/>
    </source>
</evidence>
<keyword evidence="7" id="KW-1185">Reference proteome</keyword>
<evidence type="ECO:0000313" key="6">
    <source>
        <dbReference type="EMBL" id="KEY65212.1"/>
    </source>
</evidence>
<dbReference type="Gene3D" id="1.20.58.340">
    <property type="entry name" value="Magnesium transport protein CorA, transmembrane region"/>
    <property type="match status" value="1"/>
</dbReference>
<keyword evidence="2 5" id="KW-0812">Transmembrane</keyword>
<sequence length="164" mass="18664">MSQREARLNLEIAGEQRRIAHASKRDSTAMKTISLMGALFLPGTYLASVFGMAFFNFEDGASIPPPPDSQRTLREYKLSKKVAGANPMVSGQLWIYFAVTVPVTAFILLVWTWYDRRREAQYARDDADLENNIDKMEKDIMFHLRKRTMSKANTWNTASTPKPA</sequence>
<evidence type="ECO:0008006" key="8">
    <source>
        <dbReference type="Google" id="ProtNLM"/>
    </source>
</evidence>
<accession>A0A084AIT3</accession>
<name>A0A084AIT3_STACB</name>
<keyword evidence="3 5" id="KW-1133">Transmembrane helix</keyword>
<evidence type="ECO:0000313" key="7">
    <source>
        <dbReference type="Proteomes" id="UP000028045"/>
    </source>
</evidence>
<evidence type="ECO:0000256" key="2">
    <source>
        <dbReference type="ARBA" id="ARBA00022692"/>
    </source>
</evidence>
<keyword evidence="4 5" id="KW-0472">Membrane</keyword>
<evidence type="ECO:0000256" key="4">
    <source>
        <dbReference type="ARBA" id="ARBA00023136"/>
    </source>
</evidence>
<evidence type="ECO:0000256" key="5">
    <source>
        <dbReference type="SAM" id="Phobius"/>
    </source>
</evidence>
<dbReference type="InterPro" id="IPR045863">
    <property type="entry name" value="CorA_TM1_TM2"/>
</dbReference>
<proteinExistence type="predicted"/>
<dbReference type="AlphaFoldDB" id="A0A084AIT3"/>
<feature type="transmembrane region" description="Helical" evidence="5">
    <location>
        <begin position="33"/>
        <end position="55"/>
    </location>
</feature>
<dbReference type="HOGENOM" id="CLU_1758991_0_0_1"/>
<gene>
    <name evidence="6" type="ORF">S7711_09339</name>
</gene>
<organism evidence="6 7">
    <name type="scientific">Stachybotrys chartarum (strain CBS 109288 / IBT 7711)</name>
    <name type="common">Toxic black mold</name>
    <name type="synonym">Stilbospora chartarum</name>
    <dbReference type="NCBI Taxonomy" id="1280523"/>
    <lineage>
        <taxon>Eukaryota</taxon>
        <taxon>Fungi</taxon>
        <taxon>Dikarya</taxon>
        <taxon>Ascomycota</taxon>
        <taxon>Pezizomycotina</taxon>
        <taxon>Sordariomycetes</taxon>
        <taxon>Hypocreomycetidae</taxon>
        <taxon>Hypocreales</taxon>
        <taxon>Stachybotryaceae</taxon>
        <taxon>Stachybotrys</taxon>
    </lineage>
</organism>
<dbReference type="Proteomes" id="UP000028045">
    <property type="component" value="Unassembled WGS sequence"/>
</dbReference>
<comment type="subcellular location">
    <subcellularLocation>
        <location evidence="1">Membrane</location>
        <topology evidence="1">Multi-pass membrane protein</topology>
    </subcellularLocation>
</comment>
<reference evidence="6 7" key="1">
    <citation type="journal article" date="2014" name="BMC Genomics">
        <title>Comparative genome sequencing reveals chemotype-specific gene clusters in the toxigenic black mold Stachybotrys.</title>
        <authorList>
            <person name="Semeiks J."/>
            <person name="Borek D."/>
            <person name="Otwinowski Z."/>
            <person name="Grishin N.V."/>
        </authorList>
    </citation>
    <scope>NUCLEOTIDE SEQUENCE [LARGE SCALE GENOMIC DNA]</scope>
    <source>
        <strain evidence="7">CBS 109288 / IBT 7711</strain>
    </source>
</reference>
<dbReference type="GO" id="GO:0016020">
    <property type="term" value="C:membrane"/>
    <property type="evidence" value="ECO:0007669"/>
    <property type="project" value="UniProtKB-SubCell"/>
</dbReference>
<dbReference type="OrthoDB" id="2830640at2759"/>
<protein>
    <recommendedName>
        <fullName evidence="8">Transmembrane protein</fullName>
    </recommendedName>
</protein>
<dbReference type="SUPFAM" id="SSF144083">
    <property type="entry name" value="Magnesium transport protein CorA, transmembrane region"/>
    <property type="match status" value="1"/>
</dbReference>